<protein>
    <submittedName>
        <fullName evidence="1">Transposase</fullName>
    </submittedName>
</protein>
<proteinExistence type="predicted"/>
<dbReference type="Pfam" id="PF05717">
    <property type="entry name" value="TnpB_IS66"/>
    <property type="match status" value="1"/>
</dbReference>
<accession>G2SR44</accession>
<dbReference type="PANTHER" id="PTHR36455:SF1">
    <property type="entry name" value="BLR8292 PROTEIN"/>
    <property type="match status" value="1"/>
</dbReference>
<dbReference type="STRING" id="1069534.LRC_15350"/>
<evidence type="ECO:0000313" key="2">
    <source>
        <dbReference type="Proteomes" id="UP000001279"/>
    </source>
</evidence>
<dbReference type="PATRIC" id="fig|1069534.5.peg.1638"/>
<dbReference type="NCBIfam" id="NF033819">
    <property type="entry name" value="IS66_TnpB"/>
    <property type="match status" value="1"/>
</dbReference>
<dbReference type="AlphaFoldDB" id="G2SR44"/>
<evidence type="ECO:0000313" key="1">
    <source>
        <dbReference type="EMBL" id="AEN78781.1"/>
    </source>
</evidence>
<dbReference type="KEGG" id="lrm:LRC_15350"/>
<gene>
    <name evidence="1" type="ordered locus">LRC_15350</name>
</gene>
<reference evidence="1 2" key="1">
    <citation type="journal article" date="2011" name="Microb. Cell Fact.">
        <title>Genome sequences and comparative genomics of two Lactobacillus ruminis strains from the bovine and human intestinal tracts.</title>
        <authorList>
            <person name="Forde B.M."/>
            <person name="Neville B.A."/>
            <person name="O'Donnell M.M."/>
            <person name="Riboulet-Bisson E."/>
            <person name="Claesson M.J."/>
            <person name="Coghlan A."/>
            <person name="Ross R.P."/>
            <person name="O'Toole P.W."/>
        </authorList>
    </citation>
    <scope>NUCLEOTIDE SEQUENCE [LARGE SCALE GENOMIC DNA]</scope>
    <source>
        <strain evidence="2">ATCC 27782 / RF3</strain>
    </source>
</reference>
<dbReference type="eggNOG" id="COG3436">
    <property type="taxonomic scope" value="Bacteria"/>
</dbReference>
<dbReference type="PANTHER" id="PTHR36455">
    <property type="match status" value="1"/>
</dbReference>
<organism evidence="1 2">
    <name type="scientific">Ligilactobacillus ruminis (strain ATCC 27782 / RF3)</name>
    <name type="common">Lactobacillus ruminis</name>
    <dbReference type="NCBI Taxonomy" id="1069534"/>
    <lineage>
        <taxon>Bacteria</taxon>
        <taxon>Bacillati</taxon>
        <taxon>Bacillota</taxon>
        <taxon>Bacilli</taxon>
        <taxon>Lactobacillales</taxon>
        <taxon>Lactobacillaceae</taxon>
        <taxon>Ligilactobacillus</taxon>
    </lineage>
</organism>
<dbReference type="InterPro" id="IPR008878">
    <property type="entry name" value="Transposase_IS66_Orf2"/>
</dbReference>
<dbReference type="EMBL" id="CP003032">
    <property type="protein sequence ID" value="AEN78781.1"/>
    <property type="molecule type" value="Genomic_DNA"/>
</dbReference>
<keyword evidence="2" id="KW-1185">Reference proteome</keyword>
<dbReference type="Proteomes" id="UP000001279">
    <property type="component" value="Chromosome"/>
</dbReference>
<name>G2SR44_LIGR2</name>
<dbReference type="HOGENOM" id="CLU_128110_0_2_9"/>
<sequence length="117" mass="13560">MFPNINNMKIYLICGKTDLRKGIDGLAALVTEAFSLDAYDNAIFLFCGTRSDRFKALYWDKTGFVLYYKRIENGRFQWPRNQSEVKKINAHQLRRLLAGFSVEEKKTILPCEKGLLC</sequence>